<accession>A0A915LAA5</accession>
<evidence type="ECO:0000256" key="1">
    <source>
        <dbReference type="SAM" id="SignalP"/>
    </source>
</evidence>
<protein>
    <submittedName>
        <fullName evidence="3">Uncharacterized protein</fullName>
    </submittedName>
</protein>
<name>A0A915LAA5_ROMCU</name>
<evidence type="ECO:0000313" key="3">
    <source>
        <dbReference type="WBParaSite" id="nRc.2.0.1.t47772-RA"/>
    </source>
</evidence>
<evidence type="ECO:0000313" key="2">
    <source>
        <dbReference type="Proteomes" id="UP000887565"/>
    </source>
</evidence>
<dbReference type="Proteomes" id="UP000887565">
    <property type="component" value="Unplaced"/>
</dbReference>
<feature type="signal peptide" evidence="1">
    <location>
        <begin position="1"/>
        <end position="21"/>
    </location>
</feature>
<dbReference type="AlphaFoldDB" id="A0A915LAA5"/>
<keyword evidence="2" id="KW-1185">Reference proteome</keyword>
<keyword evidence="1" id="KW-0732">Signal</keyword>
<feature type="chain" id="PRO_5037012200" evidence="1">
    <location>
        <begin position="22"/>
        <end position="66"/>
    </location>
</feature>
<organism evidence="2 3">
    <name type="scientific">Romanomermis culicivorax</name>
    <name type="common">Nematode worm</name>
    <dbReference type="NCBI Taxonomy" id="13658"/>
    <lineage>
        <taxon>Eukaryota</taxon>
        <taxon>Metazoa</taxon>
        <taxon>Ecdysozoa</taxon>
        <taxon>Nematoda</taxon>
        <taxon>Enoplea</taxon>
        <taxon>Dorylaimia</taxon>
        <taxon>Mermithida</taxon>
        <taxon>Mermithoidea</taxon>
        <taxon>Mermithidae</taxon>
        <taxon>Romanomermis</taxon>
    </lineage>
</organism>
<reference evidence="3" key="1">
    <citation type="submission" date="2022-11" db="UniProtKB">
        <authorList>
            <consortium name="WormBaseParasite"/>
        </authorList>
    </citation>
    <scope>IDENTIFICATION</scope>
</reference>
<proteinExistence type="predicted"/>
<sequence length="66" mass="6852">MSGPRATLLAAVVAVATSSTGRRNCADAAGVGDGQFRYDAGGKFVEYWRFPVVAGMVNIADKPSNC</sequence>
<dbReference type="WBParaSite" id="nRc.2.0.1.t47772-RA">
    <property type="protein sequence ID" value="nRc.2.0.1.t47772-RA"/>
    <property type="gene ID" value="nRc.2.0.1.g47772"/>
</dbReference>